<dbReference type="EMBL" id="JAVEPI010000002">
    <property type="protein sequence ID" value="KAK1443542.1"/>
    <property type="molecule type" value="Genomic_DNA"/>
</dbReference>
<sequence length="402" mass="45812">MSSRLYANNGRKSLLPTVEPGKKSEDVFLMDLEGKIDTLKNVSTDLHSELRNSKSRMDTLRGGFDEAQGHVNERLSNMSQLMKNKKGAVAMSKIVFLTTGILSVLQPLCMMSLASRARRLMSHGRESLRRPFLESQQSAGNLHGFEQKAEHVFSIGDTARYMANRNLQDENEWTALIQDALQNISSLTPSDIALTLSSLKRTGRVHGPLYTSLAKRICHMISFFSSAHLAMIISAYAKAGLMEDNLYRKLKDEIRNRLYEFSTPVELCMVLNALARCKETEQELLGKLANTIKYHIESFITQEIALVANRYHALDFYDHELFEAMKGRIKKHIGRYYPEEAIDVLAAYEHFGKDDEELKSMIMSHMKEQHAYLRGPTFVKLVEESRLRPETKKELLAFEESP</sequence>
<name>A0AAD8LKZ7_BABGI</name>
<keyword evidence="4" id="KW-1185">Reference proteome</keyword>
<organism evidence="3 4">
    <name type="scientific">Babesia gibsoni</name>
    <dbReference type="NCBI Taxonomy" id="33632"/>
    <lineage>
        <taxon>Eukaryota</taxon>
        <taxon>Sar</taxon>
        <taxon>Alveolata</taxon>
        <taxon>Apicomplexa</taxon>
        <taxon>Aconoidasida</taxon>
        <taxon>Piroplasmida</taxon>
        <taxon>Babesiidae</taxon>
        <taxon>Babesia</taxon>
    </lineage>
</organism>
<keyword evidence="1" id="KW-0812">Transmembrane</keyword>
<proteinExistence type="predicted"/>
<keyword evidence="1" id="KW-1133">Transmembrane helix</keyword>
<evidence type="ECO:0000313" key="3">
    <source>
        <dbReference type="EMBL" id="KAK1443542.1"/>
    </source>
</evidence>
<dbReference type="InterPro" id="IPR058917">
    <property type="entry name" value="RESC6_dom"/>
</dbReference>
<evidence type="ECO:0000259" key="2">
    <source>
        <dbReference type="Pfam" id="PF26188"/>
    </source>
</evidence>
<gene>
    <name evidence="3" type="ORF">BgAZ_204180</name>
</gene>
<feature type="transmembrane region" description="Helical" evidence="1">
    <location>
        <begin position="94"/>
        <end position="115"/>
    </location>
</feature>
<protein>
    <recommendedName>
        <fullName evidence="2">RNA-editing substrate-binding complex 6 protein domain-containing protein</fullName>
    </recommendedName>
</protein>
<comment type="caution">
    <text evidence="3">The sequence shown here is derived from an EMBL/GenBank/DDBJ whole genome shotgun (WGS) entry which is preliminary data.</text>
</comment>
<evidence type="ECO:0000256" key="1">
    <source>
        <dbReference type="SAM" id="Phobius"/>
    </source>
</evidence>
<keyword evidence="1" id="KW-0472">Membrane</keyword>
<dbReference type="AlphaFoldDB" id="A0AAD8LKZ7"/>
<reference evidence="3" key="1">
    <citation type="submission" date="2023-08" db="EMBL/GenBank/DDBJ databases">
        <title>Draft sequence of the Babesia gibsoni genome.</title>
        <authorList>
            <person name="Yamagishi J.Y."/>
            <person name="Xuan X.X."/>
        </authorList>
    </citation>
    <scope>NUCLEOTIDE SEQUENCE</scope>
    <source>
        <strain evidence="3">Azabu</strain>
    </source>
</reference>
<accession>A0AAD8LKZ7</accession>
<dbReference type="Proteomes" id="UP001230268">
    <property type="component" value="Unassembled WGS sequence"/>
</dbReference>
<dbReference type="Pfam" id="PF26188">
    <property type="entry name" value="RESC6"/>
    <property type="match status" value="1"/>
</dbReference>
<feature type="domain" description="RNA-editing substrate-binding complex 6 protein" evidence="2">
    <location>
        <begin position="211"/>
        <end position="365"/>
    </location>
</feature>
<evidence type="ECO:0000313" key="4">
    <source>
        <dbReference type="Proteomes" id="UP001230268"/>
    </source>
</evidence>